<evidence type="ECO:0000313" key="1">
    <source>
        <dbReference type="EMBL" id="HDD44894.1"/>
    </source>
</evidence>
<proteinExistence type="predicted"/>
<dbReference type="EMBL" id="DRBS01000316">
    <property type="protein sequence ID" value="HDD44894.1"/>
    <property type="molecule type" value="Genomic_DNA"/>
</dbReference>
<dbReference type="PANTHER" id="PTHR30348">
    <property type="entry name" value="UNCHARACTERIZED PROTEIN YECE"/>
    <property type="match status" value="1"/>
</dbReference>
<dbReference type="PANTHER" id="PTHR30348:SF4">
    <property type="entry name" value="DUF72 DOMAIN-CONTAINING PROTEIN"/>
    <property type="match status" value="1"/>
</dbReference>
<sequence>MFKIGCCGFPIAQNKYFKEFSTIEIQQSFYRNLTEKQVKNWRNKAPLEFEFVLKAPQCVTHPPNSPTYRRSDLTEEKRKYCGGFRLNEVIEEIMDIFFKRAAILNTEKFVFQTPASFKPNSENIKTMIEFFNYYKNKGIFIWEPRGKEWTQEIVKHICQKANLIHAVDPFLHGPPVWGNFTYFRLHGNLKNYVYSYSDEELRNIIKISSPSGYIMFNNSEMYENALRLKKMLAEDK</sequence>
<reference evidence="1" key="1">
    <citation type="journal article" date="2020" name="mSystems">
        <title>Genome- and Community-Level Interaction Insights into Carbon Utilization and Element Cycling Functions of Hydrothermarchaeota in Hydrothermal Sediment.</title>
        <authorList>
            <person name="Zhou Z."/>
            <person name="Liu Y."/>
            <person name="Xu W."/>
            <person name="Pan J."/>
            <person name="Luo Z.H."/>
            <person name="Li M."/>
        </authorList>
    </citation>
    <scope>NUCLEOTIDE SEQUENCE [LARGE SCALE GENOMIC DNA]</scope>
    <source>
        <strain evidence="1">HyVt-233</strain>
    </source>
</reference>
<protein>
    <submittedName>
        <fullName evidence="1">DUF72 domain-containing protein</fullName>
    </submittedName>
</protein>
<gene>
    <name evidence="1" type="ORF">ENG63_08565</name>
</gene>
<dbReference type="AlphaFoldDB" id="A0A7C0U3I6"/>
<organism evidence="1">
    <name type="scientific">Desulfofervidus auxilii</name>
    <dbReference type="NCBI Taxonomy" id="1621989"/>
    <lineage>
        <taxon>Bacteria</taxon>
        <taxon>Pseudomonadati</taxon>
        <taxon>Thermodesulfobacteriota</taxon>
        <taxon>Candidatus Desulfofervidia</taxon>
        <taxon>Candidatus Desulfofervidales</taxon>
        <taxon>Candidatus Desulfofervidaceae</taxon>
        <taxon>Candidatus Desulfofervidus</taxon>
    </lineage>
</organism>
<dbReference type="Pfam" id="PF01904">
    <property type="entry name" value="DUF72"/>
    <property type="match status" value="1"/>
</dbReference>
<dbReference type="Proteomes" id="UP000886289">
    <property type="component" value="Unassembled WGS sequence"/>
</dbReference>
<dbReference type="SUPFAM" id="SSF117396">
    <property type="entry name" value="TM1631-like"/>
    <property type="match status" value="1"/>
</dbReference>
<dbReference type="InterPro" id="IPR002763">
    <property type="entry name" value="DUF72"/>
</dbReference>
<name>A0A7C0U3I6_DESA2</name>
<dbReference type="InterPro" id="IPR036520">
    <property type="entry name" value="UPF0759_sf"/>
</dbReference>
<accession>A0A7C0U3I6</accession>
<comment type="caution">
    <text evidence="1">The sequence shown here is derived from an EMBL/GenBank/DDBJ whole genome shotgun (WGS) entry which is preliminary data.</text>
</comment>
<dbReference type="Gene3D" id="3.20.20.410">
    <property type="entry name" value="Protein of unknown function UPF0759"/>
    <property type="match status" value="1"/>
</dbReference>